<dbReference type="Gene3D" id="1.25.10.10">
    <property type="entry name" value="Leucine-rich Repeat Variant"/>
    <property type="match status" value="1"/>
</dbReference>
<protein>
    <submittedName>
        <fullName evidence="1">Uncharacterized protein</fullName>
    </submittedName>
</protein>
<organism evidence="1 2">
    <name type="scientific">Blattamonas nauphoetae</name>
    <dbReference type="NCBI Taxonomy" id="2049346"/>
    <lineage>
        <taxon>Eukaryota</taxon>
        <taxon>Metamonada</taxon>
        <taxon>Preaxostyla</taxon>
        <taxon>Oxymonadida</taxon>
        <taxon>Blattamonas</taxon>
    </lineage>
</organism>
<dbReference type="InterPro" id="IPR016024">
    <property type="entry name" value="ARM-type_fold"/>
</dbReference>
<dbReference type="PANTHER" id="PTHR15605">
    <property type="entry name" value="KINESIN-ASSOCIATED PROTEINS"/>
    <property type="match status" value="1"/>
</dbReference>
<gene>
    <name evidence="1" type="ORF">BLNAU_6389</name>
</gene>
<comment type="caution">
    <text evidence="1">The sequence shown here is derived from an EMBL/GenBank/DDBJ whole genome shotgun (WGS) entry which is preliminary data.</text>
</comment>
<dbReference type="InterPro" id="IPR008658">
    <property type="entry name" value="KAP3"/>
</dbReference>
<name>A0ABQ9Y4F8_9EUKA</name>
<dbReference type="InterPro" id="IPR011989">
    <property type="entry name" value="ARM-like"/>
</dbReference>
<evidence type="ECO:0000313" key="2">
    <source>
        <dbReference type="Proteomes" id="UP001281761"/>
    </source>
</evidence>
<reference evidence="1 2" key="1">
    <citation type="journal article" date="2022" name="bioRxiv">
        <title>Genomics of Preaxostyla Flagellates Illuminates Evolutionary Transitions and the Path Towards Mitochondrial Loss.</title>
        <authorList>
            <person name="Novak L.V.F."/>
            <person name="Treitli S.C."/>
            <person name="Pyrih J."/>
            <person name="Halakuc P."/>
            <person name="Pipaliya S.V."/>
            <person name="Vacek V."/>
            <person name="Brzon O."/>
            <person name="Soukal P."/>
            <person name="Eme L."/>
            <person name="Dacks J.B."/>
            <person name="Karnkowska A."/>
            <person name="Elias M."/>
            <person name="Hampl V."/>
        </authorList>
    </citation>
    <scope>NUCLEOTIDE SEQUENCE [LARGE SCALE GENOMIC DNA]</scope>
    <source>
        <strain evidence="1">NAU3</strain>
        <tissue evidence="1">Gut</tissue>
    </source>
</reference>
<dbReference type="EMBL" id="JARBJD010000036">
    <property type="protein sequence ID" value="KAK2958620.1"/>
    <property type="molecule type" value="Genomic_DNA"/>
</dbReference>
<sequence>MFSRKLPNREKIERTRNLTSITVVVKDLALVLHYEITLSHINKQNKLTKQQIKTVQERVFVHELTEKSNIKSIAAKIVADNKDITKADKYALLVEKLKELQHSLRDERLKLEDKVLSLSGQESSNLLSQIASSPQPPSIERLSKYIDNLYDPDSEKVLTAAASIFILSKDKKNHHALLSSRSLTAIFLRLITQNVNGDLRLPSISILILLNLSPSSTDLLINEEAVIILLKRVSDENRQLRADKCRSGPKFRSFVVFAQSVIQILTILVSSTQESDEELNPDISSNFVRLSQELLETDDPQVILRTLQLLDLLAGDEEMKDEMIGSNIEQTLQHVLQHASIPLVMSSALNLLSELCRSPSFLENVVSNNQLMGIFGIILKNIVEDQNTAQATPTKQVLLTALVNLLVILIDEEHCGKVCSACPALANGLMSLIFLPSTSELLTPSTTLHLQGIFAVIAQNSATLPILRSAMSAEKNQSFLMSLAKKAVQTESLFFIRLLEQLATTSESDFSADFDEVLPFLIDFAKKKAKPNSPILLALLSVLSHSSSFIDLSGTAHSCDLLGFLSTLVNQLMTTHPENEELLIAEIVKLIGRLSEDEDMMPLIHDKGWVEKLNQILNAYYSNEQIFTDCLITFYNFLISPETFPDIIESPETLIGFFLSVLYDGATNRIRRIAHKALAEFMDADPELQEIIKMRRFELYNQDWVDHVQGQGLISD</sequence>
<proteinExistence type="predicted"/>
<keyword evidence="2" id="KW-1185">Reference proteome</keyword>
<accession>A0ABQ9Y4F8</accession>
<evidence type="ECO:0000313" key="1">
    <source>
        <dbReference type="EMBL" id="KAK2958620.1"/>
    </source>
</evidence>
<dbReference type="PANTHER" id="PTHR15605:SF2">
    <property type="entry name" value="KINESIN-ASSOCIATED PROTEIN 3"/>
    <property type="match status" value="1"/>
</dbReference>
<dbReference type="Pfam" id="PF05804">
    <property type="entry name" value="KAP"/>
    <property type="match status" value="1"/>
</dbReference>
<dbReference type="Proteomes" id="UP001281761">
    <property type="component" value="Unassembled WGS sequence"/>
</dbReference>
<dbReference type="SUPFAM" id="SSF48371">
    <property type="entry name" value="ARM repeat"/>
    <property type="match status" value="2"/>
</dbReference>